<dbReference type="Proteomes" id="UP001203284">
    <property type="component" value="Unassembled WGS sequence"/>
</dbReference>
<keyword evidence="3" id="KW-1185">Reference proteome</keyword>
<reference evidence="2 3" key="1">
    <citation type="submission" date="2022-04" db="EMBL/GenBank/DDBJ databases">
        <authorList>
            <person name="Grouzdev D.S."/>
            <person name="Pantiukh K.S."/>
            <person name="Krutkina M.S."/>
        </authorList>
    </citation>
    <scope>NUCLEOTIDE SEQUENCE [LARGE SCALE GENOMIC DNA]</scope>
    <source>
        <strain evidence="2 3">6x-1</strain>
    </source>
</reference>
<keyword evidence="1" id="KW-1133">Transmembrane helix</keyword>
<comment type="caution">
    <text evidence="2">The sequence shown here is derived from an EMBL/GenBank/DDBJ whole genome shotgun (WGS) entry which is preliminary data.</text>
</comment>
<evidence type="ECO:0000313" key="2">
    <source>
        <dbReference type="EMBL" id="MCK0197663.1"/>
    </source>
</evidence>
<evidence type="ECO:0000313" key="3">
    <source>
        <dbReference type="Proteomes" id="UP001203284"/>
    </source>
</evidence>
<name>A0ABT0DCH4_9HYPH</name>
<sequence length="102" mass="11104">MLVELFWALLVAGVSAMAVLWVFSARMAFDFLRAAPAAERNPGRWLLVPFWPFALSGLAGGEAERLKFQKLLIGLFAAFLVTASSAAVYSNLTFVPPAQTNQ</sequence>
<organism evidence="2 3">
    <name type="scientific">Ancylobacter crimeensis</name>
    <dbReference type="NCBI Taxonomy" id="2579147"/>
    <lineage>
        <taxon>Bacteria</taxon>
        <taxon>Pseudomonadati</taxon>
        <taxon>Pseudomonadota</taxon>
        <taxon>Alphaproteobacteria</taxon>
        <taxon>Hyphomicrobiales</taxon>
        <taxon>Xanthobacteraceae</taxon>
        <taxon>Ancylobacter</taxon>
    </lineage>
</organism>
<dbReference type="RefSeq" id="WP_247029560.1">
    <property type="nucleotide sequence ID" value="NZ_JALKCH010000007.1"/>
</dbReference>
<gene>
    <name evidence="2" type="ORF">MWN34_12140</name>
</gene>
<accession>A0ABT0DCH4</accession>
<keyword evidence="1" id="KW-0812">Transmembrane</keyword>
<evidence type="ECO:0000256" key="1">
    <source>
        <dbReference type="SAM" id="Phobius"/>
    </source>
</evidence>
<feature type="transmembrane region" description="Helical" evidence="1">
    <location>
        <begin position="6"/>
        <end position="23"/>
    </location>
</feature>
<protein>
    <submittedName>
        <fullName evidence="2">Uncharacterized protein</fullName>
    </submittedName>
</protein>
<keyword evidence="1" id="KW-0472">Membrane</keyword>
<feature type="transmembrane region" description="Helical" evidence="1">
    <location>
        <begin position="71"/>
        <end position="92"/>
    </location>
</feature>
<dbReference type="EMBL" id="JALKCH010000007">
    <property type="protein sequence ID" value="MCK0197663.1"/>
    <property type="molecule type" value="Genomic_DNA"/>
</dbReference>
<proteinExistence type="predicted"/>